<dbReference type="KEGG" id="wcp:H9Q76_08120"/>
<dbReference type="AlphaFoldDB" id="A0A7G9FJI9"/>
<dbReference type="EMBL" id="CP060632">
    <property type="protein sequence ID" value="QNL98720.1"/>
    <property type="molecule type" value="Genomic_DNA"/>
</dbReference>
<accession>A0A7G9FJI9</accession>
<proteinExistence type="predicted"/>
<evidence type="ECO:0000313" key="1">
    <source>
        <dbReference type="EMBL" id="QNL98720.1"/>
    </source>
</evidence>
<reference evidence="1 2" key="1">
    <citation type="submission" date="2020-08" db="EMBL/GenBank/DDBJ databases">
        <authorList>
            <person name="Liu C."/>
            <person name="Sun Q."/>
        </authorList>
    </citation>
    <scope>NUCLEOTIDE SEQUENCE [LARGE SCALE GENOMIC DNA]</scope>
    <source>
        <strain evidence="1 2">NSJ-4</strain>
    </source>
</reference>
<dbReference type="RefSeq" id="WP_249320918.1">
    <property type="nucleotide sequence ID" value="NZ_CP060632.1"/>
</dbReference>
<keyword evidence="2" id="KW-1185">Reference proteome</keyword>
<evidence type="ECO:0000313" key="2">
    <source>
        <dbReference type="Proteomes" id="UP000515819"/>
    </source>
</evidence>
<protein>
    <submittedName>
        <fullName evidence="1">Uncharacterized protein</fullName>
    </submittedName>
</protein>
<dbReference type="Proteomes" id="UP000515819">
    <property type="component" value="Chromosome"/>
</dbReference>
<gene>
    <name evidence="1" type="ORF">H9Q76_08120</name>
</gene>
<sequence>MKLLFSVPVGAENIEKIDVKQVEILNQLYEESALTIGMEAIPDEEFFNILYNWLIGMNALPEGKLKLYYLTGKMWNQRFACKVNDDTQILCIAMGDLNINAENTEQFSYEHMVFGRYLDDIVTGG</sequence>
<organism evidence="1 2">
    <name type="scientific">Wujia chipingensis</name>
    <dbReference type="NCBI Taxonomy" id="2763670"/>
    <lineage>
        <taxon>Bacteria</taxon>
        <taxon>Bacillati</taxon>
        <taxon>Bacillota</taxon>
        <taxon>Clostridia</taxon>
        <taxon>Lachnospirales</taxon>
        <taxon>Lachnospiraceae</taxon>
        <taxon>Wujia</taxon>
    </lineage>
</organism>
<name>A0A7G9FJI9_9FIRM</name>